<evidence type="ECO:0000256" key="1">
    <source>
        <dbReference type="SAM" id="SignalP"/>
    </source>
</evidence>
<evidence type="ECO:0000313" key="2">
    <source>
        <dbReference type="EMBL" id="MCI80104.1"/>
    </source>
</evidence>
<comment type="caution">
    <text evidence="2">The sequence shown here is derived from an EMBL/GenBank/DDBJ whole genome shotgun (WGS) entry which is preliminary data.</text>
</comment>
<feature type="chain" id="PRO_5017231661" evidence="1">
    <location>
        <begin position="20"/>
        <end position="59"/>
    </location>
</feature>
<dbReference type="Proteomes" id="UP000265520">
    <property type="component" value="Unassembled WGS sequence"/>
</dbReference>
<feature type="non-terminal residue" evidence="2">
    <location>
        <position position="59"/>
    </location>
</feature>
<accession>A0A392UVN9</accession>
<organism evidence="2 3">
    <name type="scientific">Trifolium medium</name>
    <dbReference type="NCBI Taxonomy" id="97028"/>
    <lineage>
        <taxon>Eukaryota</taxon>
        <taxon>Viridiplantae</taxon>
        <taxon>Streptophyta</taxon>
        <taxon>Embryophyta</taxon>
        <taxon>Tracheophyta</taxon>
        <taxon>Spermatophyta</taxon>
        <taxon>Magnoliopsida</taxon>
        <taxon>eudicotyledons</taxon>
        <taxon>Gunneridae</taxon>
        <taxon>Pentapetalae</taxon>
        <taxon>rosids</taxon>
        <taxon>fabids</taxon>
        <taxon>Fabales</taxon>
        <taxon>Fabaceae</taxon>
        <taxon>Papilionoideae</taxon>
        <taxon>50 kb inversion clade</taxon>
        <taxon>NPAAA clade</taxon>
        <taxon>Hologalegina</taxon>
        <taxon>IRL clade</taxon>
        <taxon>Trifolieae</taxon>
        <taxon>Trifolium</taxon>
    </lineage>
</organism>
<proteinExistence type="predicted"/>
<sequence length="59" mass="6833">MRGGGGWRMKVMLLSCLICAEERFWLPWHATENFIKGSSMVPHANWLFQNRPCNWPIGA</sequence>
<dbReference type="AlphaFoldDB" id="A0A392UVN9"/>
<evidence type="ECO:0000313" key="3">
    <source>
        <dbReference type="Proteomes" id="UP000265520"/>
    </source>
</evidence>
<feature type="signal peptide" evidence="1">
    <location>
        <begin position="1"/>
        <end position="19"/>
    </location>
</feature>
<reference evidence="2 3" key="1">
    <citation type="journal article" date="2018" name="Front. Plant Sci.">
        <title>Red Clover (Trifolium pratense) and Zigzag Clover (T. medium) - A Picture of Genomic Similarities and Differences.</title>
        <authorList>
            <person name="Dluhosova J."/>
            <person name="Istvanek J."/>
            <person name="Nedelnik J."/>
            <person name="Repkova J."/>
        </authorList>
    </citation>
    <scope>NUCLEOTIDE SEQUENCE [LARGE SCALE GENOMIC DNA]</scope>
    <source>
        <strain evidence="3">cv. 10/8</strain>
        <tissue evidence="2">Leaf</tissue>
    </source>
</reference>
<dbReference type="EMBL" id="LXQA010988020">
    <property type="protein sequence ID" value="MCI80104.1"/>
    <property type="molecule type" value="Genomic_DNA"/>
</dbReference>
<keyword evidence="1" id="KW-0732">Signal</keyword>
<name>A0A392UVN9_9FABA</name>
<protein>
    <submittedName>
        <fullName evidence="2">Uncharacterized protein</fullName>
    </submittedName>
</protein>
<keyword evidence="3" id="KW-1185">Reference proteome</keyword>